<feature type="region of interest" description="Disordered" evidence="5">
    <location>
        <begin position="784"/>
        <end position="818"/>
    </location>
</feature>
<sequence length="818" mass="88855">MTAEARKEHTEAIVDKGALVQKRLYISGLKEDVAVEELGARFKSFGKVLSVDLAGGGPTGGCRGFGYVSIEATPASIGKCLSLYNGSKWKGMQLHIEEAKQGYMTKLKREWAQIAAHEDALQKSEGKPAPISNKKRKKRAVDLAPDMSLVTDRNAKNRKHWRLSRFGRAVTVFRYRDPATGRMVTVDPLRYKDNITRPESYAKFTPVSKLLWPSDDIIAPKPRWQLLLEQAAAEEAEAIAAKAAREGGIFAESDNDEEPAQYPALDVTALYEDERDTETESEDDDEGGAGGLFDEMDVDEPAPAAPISKHIRLEYDEEPLATDADDDFEVVPSSAPRLFMPAGFSDDSDDEVPSSLPPPRHTERDPSLKKERSHLLGLVQSILRDQSEDSTTGATETADSSDTIPKLTETTDKSAGANAIPAPNQETAELLKHMDTPVEDKSKTEGLSIRAIANSQGSEGTDHSSLDGAHNESGSDSDSEFDDEELSAGSDNGSEEEFDDERDEEADARDKFYEEVRTKLEAVADSRAASQGDEEDDSSNTNLDGSSPALPPGRRPSVASPGAQARAQAMVAKILKDRNAAIAEDIEENDATVEDNMEGISTEHTAQSPLPTGFSAEFKFPTSDSLDVDVESSTSAAEAVATEKASPAKLAKPVSLAGDRHYAVNTNLRALLFADVADEDTAPGFSLFGQPAESGAAPVGVDLFARPSTSEAAFELFPTTSGAGPALQEQPSQTFDATAVARSFGSSQLFFLHIGDRSLAHRSIYAPNGTFRRTDTEEEIKMQWEDSRQELTQDFKSKHKMASRKKDKMKRPRKSRPS</sequence>
<gene>
    <name evidence="7" type="primary">NOL8</name>
    <name evidence="7" type="ORF">HDU87_004989</name>
</gene>
<dbReference type="GO" id="GO:0005730">
    <property type="term" value="C:nucleolus"/>
    <property type="evidence" value="ECO:0007669"/>
    <property type="project" value="UniProtKB-SubCell"/>
</dbReference>
<dbReference type="PANTHER" id="PTHR48029:SF1">
    <property type="entry name" value="NUCLEOLAR PROTEIN 8"/>
    <property type="match status" value="1"/>
</dbReference>
<dbReference type="InterPro" id="IPR012677">
    <property type="entry name" value="Nucleotide-bd_a/b_plait_sf"/>
</dbReference>
<evidence type="ECO:0000256" key="5">
    <source>
        <dbReference type="SAM" id="MobiDB-lite"/>
    </source>
</evidence>
<evidence type="ECO:0000256" key="3">
    <source>
        <dbReference type="ARBA" id="ARBA00023242"/>
    </source>
</evidence>
<evidence type="ECO:0000256" key="1">
    <source>
        <dbReference type="ARBA" id="ARBA00004604"/>
    </source>
</evidence>
<evidence type="ECO:0000256" key="2">
    <source>
        <dbReference type="ARBA" id="ARBA00022884"/>
    </source>
</evidence>
<feature type="compositionally biased region" description="Basic residues" evidence="5">
    <location>
        <begin position="797"/>
        <end position="818"/>
    </location>
</feature>
<dbReference type="AlphaFoldDB" id="A0AAD5TQF2"/>
<keyword evidence="8" id="KW-1185">Reference proteome</keyword>
<protein>
    <submittedName>
        <fullName evidence="7">Nucleolar protein 8</fullName>
    </submittedName>
</protein>
<reference evidence="7" key="1">
    <citation type="submission" date="2020-05" db="EMBL/GenBank/DDBJ databases">
        <title>Phylogenomic resolution of chytrid fungi.</title>
        <authorList>
            <person name="Stajich J.E."/>
            <person name="Amses K."/>
            <person name="Simmons R."/>
            <person name="Seto K."/>
            <person name="Myers J."/>
            <person name="Bonds A."/>
            <person name="Quandt C.A."/>
            <person name="Barry K."/>
            <person name="Liu P."/>
            <person name="Grigoriev I."/>
            <person name="Longcore J.E."/>
            <person name="James T.Y."/>
        </authorList>
    </citation>
    <scope>NUCLEOTIDE SEQUENCE</scope>
    <source>
        <strain evidence="7">JEL0379</strain>
    </source>
</reference>
<evidence type="ECO:0000256" key="4">
    <source>
        <dbReference type="PROSITE-ProRule" id="PRU00176"/>
    </source>
</evidence>
<accession>A0AAD5TQF2</accession>
<dbReference type="InterPro" id="IPR035979">
    <property type="entry name" value="RBD_domain_sf"/>
</dbReference>
<feature type="domain" description="RRM" evidence="6">
    <location>
        <begin position="22"/>
        <end position="101"/>
    </location>
</feature>
<feature type="compositionally biased region" description="Basic and acidic residues" evidence="5">
    <location>
        <begin position="360"/>
        <end position="374"/>
    </location>
</feature>
<feature type="compositionally biased region" description="Basic and acidic residues" evidence="5">
    <location>
        <begin position="784"/>
        <end position="796"/>
    </location>
</feature>
<comment type="subcellular location">
    <subcellularLocation>
        <location evidence="1">Nucleus</location>
        <location evidence="1">Nucleolus</location>
    </subcellularLocation>
</comment>
<dbReference type="Gene3D" id="3.30.70.330">
    <property type="match status" value="1"/>
</dbReference>
<keyword evidence="2 4" id="KW-0694">RNA-binding</keyword>
<feature type="compositionally biased region" description="Basic and acidic residues" evidence="5">
    <location>
        <begin position="429"/>
        <end position="444"/>
    </location>
</feature>
<name>A0AAD5TQF2_9FUNG</name>
<dbReference type="InterPro" id="IPR000504">
    <property type="entry name" value="RRM_dom"/>
</dbReference>
<feature type="compositionally biased region" description="Acidic residues" evidence="5">
    <location>
        <begin position="493"/>
        <end position="507"/>
    </location>
</feature>
<feature type="compositionally biased region" description="Acidic residues" evidence="5">
    <location>
        <begin position="273"/>
        <end position="287"/>
    </location>
</feature>
<keyword evidence="3" id="KW-0539">Nucleus</keyword>
<comment type="caution">
    <text evidence="7">The sequence shown here is derived from an EMBL/GenBank/DDBJ whole genome shotgun (WGS) entry which is preliminary data.</text>
</comment>
<dbReference type="SMART" id="SM00360">
    <property type="entry name" value="RRM"/>
    <property type="match status" value="1"/>
</dbReference>
<evidence type="ECO:0000313" key="8">
    <source>
        <dbReference type="Proteomes" id="UP001212152"/>
    </source>
</evidence>
<dbReference type="Proteomes" id="UP001212152">
    <property type="component" value="Unassembled WGS sequence"/>
</dbReference>
<feature type="compositionally biased region" description="Polar residues" evidence="5">
    <location>
        <begin position="389"/>
        <end position="403"/>
    </location>
</feature>
<feature type="compositionally biased region" description="Basic and acidic residues" evidence="5">
    <location>
        <begin position="508"/>
        <end position="524"/>
    </location>
</feature>
<proteinExistence type="predicted"/>
<dbReference type="PANTHER" id="PTHR48029">
    <property type="entry name" value="NUCLEOLAR PROTEIN 8"/>
    <property type="match status" value="1"/>
</dbReference>
<dbReference type="Pfam" id="PF00076">
    <property type="entry name" value="RRM_1"/>
    <property type="match status" value="1"/>
</dbReference>
<feature type="region of interest" description="Disordered" evidence="5">
    <location>
        <begin position="339"/>
        <end position="567"/>
    </location>
</feature>
<dbReference type="PROSITE" id="PS50102">
    <property type="entry name" value="RRM"/>
    <property type="match status" value="1"/>
</dbReference>
<feature type="region of interest" description="Disordered" evidence="5">
    <location>
        <begin position="273"/>
        <end position="300"/>
    </location>
</feature>
<evidence type="ECO:0000313" key="7">
    <source>
        <dbReference type="EMBL" id="KAJ3184143.1"/>
    </source>
</evidence>
<feature type="compositionally biased region" description="Acidic residues" evidence="5">
    <location>
        <begin position="475"/>
        <end position="486"/>
    </location>
</feature>
<dbReference type="CDD" id="cd12226">
    <property type="entry name" value="RRM_NOL8"/>
    <property type="match status" value="1"/>
</dbReference>
<organism evidence="7 8">
    <name type="scientific">Geranomyces variabilis</name>
    <dbReference type="NCBI Taxonomy" id="109894"/>
    <lineage>
        <taxon>Eukaryota</taxon>
        <taxon>Fungi</taxon>
        <taxon>Fungi incertae sedis</taxon>
        <taxon>Chytridiomycota</taxon>
        <taxon>Chytridiomycota incertae sedis</taxon>
        <taxon>Chytridiomycetes</taxon>
        <taxon>Spizellomycetales</taxon>
        <taxon>Powellomycetaceae</taxon>
        <taxon>Geranomyces</taxon>
    </lineage>
</organism>
<evidence type="ECO:0000259" key="6">
    <source>
        <dbReference type="PROSITE" id="PS50102"/>
    </source>
</evidence>
<dbReference type="InterPro" id="IPR034138">
    <property type="entry name" value="NOP8_RRM"/>
</dbReference>
<dbReference type="GO" id="GO:0003723">
    <property type="term" value="F:RNA binding"/>
    <property type="evidence" value="ECO:0007669"/>
    <property type="project" value="UniProtKB-UniRule"/>
</dbReference>
<dbReference type="SUPFAM" id="SSF54928">
    <property type="entry name" value="RNA-binding domain, RBD"/>
    <property type="match status" value="1"/>
</dbReference>
<dbReference type="EMBL" id="JADGJQ010000004">
    <property type="protein sequence ID" value="KAJ3184143.1"/>
    <property type="molecule type" value="Genomic_DNA"/>
</dbReference>